<evidence type="ECO:0000256" key="1">
    <source>
        <dbReference type="SAM" id="Phobius"/>
    </source>
</evidence>
<accession>A0A9X4BZE2</accession>
<sequence>MLFKNFRQSYRGTVSENKFLRGMVIALIAIDLFAIIGWLNKSTVIDMQPPTLTERAWVDESSASDEFVEGWALYIADRLGNVTPSSSKVIRKSIEPLLDTDIYQDVVNKIEAQVLQIRQDRVTLKFNAKDVLRDRSNTRKFYVTGRSYMTGPNGKPEPKNVTYELDLRIKNYKPVLTFVDTYEGPPRTEDVIRRQEKTTQARKRMDQINNEK</sequence>
<organism evidence="2 3">
    <name type="scientific">Pseudomonas shahriarae</name>
    <dbReference type="NCBI Taxonomy" id="2745512"/>
    <lineage>
        <taxon>Bacteria</taxon>
        <taxon>Pseudomonadati</taxon>
        <taxon>Pseudomonadota</taxon>
        <taxon>Gammaproteobacteria</taxon>
        <taxon>Pseudomonadales</taxon>
        <taxon>Pseudomonadaceae</taxon>
        <taxon>Pseudomonas</taxon>
    </lineage>
</organism>
<name>A0A9X4BZE2_9PSED</name>
<keyword evidence="1" id="KW-0472">Membrane</keyword>
<evidence type="ECO:0000313" key="2">
    <source>
        <dbReference type="EMBL" id="MDD1007205.1"/>
    </source>
</evidence>
<dbReference type="Proteomes" id="UP001148185">
    <property type="component" value="Unassembled WGS sequence"/>
</dbReference>
<proteinExistence type="predicted"/>
<comment type="caution">
    <text evidence="2">The sequence shown here is derived from an EMBL/GenBank/DDBJ whole genome shotgun (WGS) entry which is preliminary data.</text>
</comment>
<dbReference type="RefSeq" id="WP_050682336.1">
    <property type="nucleotide sequence ID" value="NZ_JAMDHA010000005.1"/>
</dbReference>
<dbReference type="InterPro" id="IPR007973">
    <property type="entry name" value="Pilus_assembly_TraE"/>
</dbReference>
<keyword evidence="1" id="KW-1133">Transmembrane helix</keyword>
<dbReference type="Pfam" id="PF05309">
    <property type="entry name" value="TraE"/>
    <property type="match status" value="1"/>
</dbReference>
<reference evidence="2 3" key="1">
    <citation type="submission" date="2022-05" db="EMBL/GenBank/DDBJ databases">
        <title>Novel Pseudomonas spp. Isolated from a Rainbow Trout Aquaculture Facility.</title>
        <authorList>
            <person name="Testerman T."/>
            <person name="Graf J."/>
        </authorList>
    </citation>
    <scope>NUCLEOTIDE SEQUENCE [LARGE SCALE GENOMIC DNA]</scope>
    <source>
        <strain evidence="2 3">ID1042</strain>
    </source>
</reference>
<feature type="transmembrane region" description="Helical" evidence="1">
    <location>
        <begin position="20"/>
        <end position="39"/>
    </location>
</feature>
<dbReference type="EMBL" id="JAMDHA010000005">
    <property type="protein sequence ID" value="MDD1007205.1"/>
    <property type="molecule type" value="Genomic_DNA"/>
</dbReference>
<keyword evidence="1" id="KW-0812">Transmembrane</keyword>
<dbReference type="AlphaFoldDB" id="A0A9X4BZE2"/>
<evidence type="ECO:0000313" key="3">
    <source>
        <dbReference type="Proteomes" id="UP001148185"/>
    </source>
</evidence>
<gene>
    <name evidence="2" type="ORF">M5G27_06890</name>
</gene>
<keyword evidence="3" id="KW-1185">Reference proteome</keyword>
<protein>
    <submittedName>
        <fullName evidence="2">Type IV conjugative transfer system protein TraE</fullName>
    </submittedName>
</protein>